<dbReference type="AlphaFoldDB" id="A0A150PI46"/>
<evidence type="ECO:0000313" key="2">
    <source>
        <dbReference type="Proteomes" id="UP000075420"/>
    </source>
</evidence>
<proteinExistence type="predicted"/>
<evidence type="ECO:0000313" key="1">
    <source>
        <dbReference type="EMBL" id="KYF55296.1"/>
    </source>
</evidence>
<comment type="caution">
    <text evidence="1">The sequence shown here is derived from an EMBL/GenBank/DDBJ whole genome shotgun (WGS) entry which is preliminary data.</text>
</comment>
<dbReference type="EMBL" id="JELY01001578">
    <property type="protein sequence ID" value="KYF55296.1"/>
    <property type="molecule type" value="Genomic_DNA"/>
</dbReference>
<gene>
    <name evidence="1" type="ORF">BE08_33690</name>
</gene>
<name>A0A150PI46_SORCE</name>
<dbReference type="Proteomes" id="UP000075420">
    <property type="component" value="Unassembled WGS sequence"/>
</dbReference>
<organism evidence="1 2">
    <name type="scientific">Sorangium cellulosum</name>
    <name type="common">Polyangium cellulosum</name>
    <dbReference type="NCBI Taxonomy" id="56"/>
    <lineage>
        <taxon>Bacteria</taxon>
        <taxon>Pseudomonadati</taxon>
        <taxon>Myxococcota</taxon>
        <taxon>Polyangia</taxon>
        <taxon>Polyangiales</taxon>
        <taxon>Polyangiaceae</taxon>
        <taxon>Sorangium</taxon>
    </lineage>
</organism>
<accession>A0A150PI46</accession>
<protein>
    <submittedName>
        <fullName evidence="1">Uncharacterized protein</fullName>
    </submittedName>
</protein>
<sequence length="115" mass="11939">MVPACGDDSDDSTKSDEDIATAKCEAFASTWCGRAIGCLVTSGVLSGSQEAEALDTCVDVAVATARCEDAVAVRSSYDQCIDDIEAKPCSDWDVPETELSTVTPPSSCNGIILLP</sequence>
<reference evidence="1 2" key="1">
    <citation type="submission" date="2014-02" db="EMBL/GenBank/DDBJ databases">
        <title>The small core and large imbalanced accessory genome model reveals a collaborative survival strategy of Sorangium cellulosum strains in nature.</title>
        <authorList>
            <person name="Han K."/>
            <person name="Peng R."/>
            <person name="Blom J."/>
            <person name="Li Y.-Z."/>
        </authorList>
    </citation>
    <scope>NUCLEOTIDE SEQUENCE [LARGE SCALE GENOMIC DNA]</scope>
    <source>
        <strain evidence="1 2">So0157-25</strain>
    </source>
</reference>